<dbReference type="InterPro" id="IPR011990">
    <property type="entry name" value="TPR-like_helical_dom_sf"/>
</dbReference>
<comment type="caution">
    <text evidence="3">The sequence shown here is derived from an EMBL/GenBank/DDBJ whole genome shotgun (WGS) entry which is preliminary data.</text>
</comment>
<feature type="coiled-coil region" evidence="1">
    <location>
        <begin position="236"/>
        <end position="263"/>
    </location>
</feature>
<gene>
    <name evidence="3" type="ORF">ACFLLB_05280</name>
</gene>
<sequence length="825" mass="95829">MKVFLSHSSKDKESYIRLVADKIGNGNYVLDERTFEDGEITKDEIIKGIDESEMFAFFISNTALDSKWVKSEIDRAEIRLNSEQLKKIYPIIIDQSIKYDDPRIPNFLKEHYNLKLITRPTVAARRIKSKLRELYWQKSPKHKKRQTIFVGRNEILSDFENRMDDIDFPKPACVIASGISKIGRSKLVARALAKSNIVNDNFSPAKIILDRVDSIEDLIIKIIDTGLTCNDKNIAADLLEKSVSEKEKILAELLRQIHDAREILFIEDSGCLVDYTRQPISWLINSLEILGNIGSPAVCISARYRVDRRAVRDKPLIYTIEVPELNPKERSGLLRRILELYEISLDPDDFKYFSEQLKGFPEEVYYCADLIADLGVTQAKKETHQITEFNEERASLLLRKYEKNSDVLDFIYLLSEFEFIGINFLYEIVNEEQYGPVLEDLITHLICDYIGSEKEYVRLNDAIRDFVKRNRLSLRGDLRSKLLDHVQSFIRDTEKFDRDAADFFYSIKEALASGKHIDDKFLAPSHILRTIKELYQKRENLKRVIELADMLLSKEGSLDPRVSDDARYYLCLSLARQKDKRLLKEVQKIDGAEHDFVLGYYYRLCGRHTDAIERLSKLVDTPYISSRAKRELVQVYLYIEEYEKALGMAKDNYELNKGNQFFIQSYLNCLLNNENCISNKELISRLISELDEIKSQQSIEMTFIAKAQYSSKIERKKTPAYNYIDDALGLDQDSTYPLLAKFDISLRHFDLPVMESALAELQRVAQKRTISQNTIFKNKAYYLAAKGDLPEAYRVLETSLQNYPSETIQRLRQKLLDVSERKSDF</sequence>
<accession>A0ABW1N0H5</accession>
<evidence type="ECO:0000313" key="3">
    <source>
        <dbReference type="EMBL" id="MFC6068978.1"/>
    </source>
</evidence>
<dbReference type="Proteomes" id="UP001596115">
    <property type="component" value="Unassembled WGS sequence"/>
</dbReference>
<evidence type="ECO:0000256" key="1">
    <source>
        <dbReference type="SAM" id="Coils"/>
    </source>
</evidence>
<keyword evidence="4" id="KW-1185">Reference proteome</keyword>
<dbReference type="Gene3D" id="1.25.40.10">
    <property type="entry name" value="Tetratricopeptide repeat domain"/>
    <property type="match status" value="1"/>
</dbReference>
<proteinExistence type="predicted"/>
<evidence type="ECO:0000259" key="2">
    <source>
        <dbReference type="PROSITE" id="PS50104"/>
    </source>
</evidence>
<dbReference type="Gene3D" id="3.40.50.10140">
    <property type="entry name" value="Toll/interleukin-1 receptor homology (TIR) domain"/>
    <property type="match status" value="1"/>
</dbReference>
<dbReference type="PROSITE" id="PS50104">
    <property type="entry name" value="TIR"/>
    <property type="match status" value="1"/>
</dbReference>
<dbReference type="InterPro" id="IPR027417">
    <property type="entry name" value="P-loop_NTPase"/>
</dbReference>
<name>A0ABW1N0H5_9GAMM</name>
<dbReference type="Pfam" id="PF13676">
    <property type="entry name" value="TIR_2"/>
    <property type="match status" value="1"/>
</dbReference>
<dbReference type="RefSeq" id="WP_367141468.1">
    <property type="nucleotide sequence ID" value="NZ_JBFLAA010000009.1"/>
</dbReference>
<dbReference type="EMBL" id="JBHRFL010000005">
    <property type="protein sequence ID" value="MFC6068978.1"/>
    <property type="molecule type" value="Genomic_DNA"/>
</dbReference>
<protein>
    <submittedName>
        <fullName evidence="3">TIR domain-containing protein</fullName>
    </submittedName>
</protein>
<keyword evidence="1" id="KW-0175">Coiled coil</keyword>
<reference evidence="3 4" key="1">
    <citation type="submission" date="2024-09" db="EMBL/GenBank/DDBJ databases">
        <title>Whole genome analysis of Stenotrophomonas geniculata MK-1, and its biological control impact on peanut foliage fungus diseases.</title>
        <authorList>
            <person name="Ahsan T."/>
        </authorList>
    </citation>
    <scope>NUCLEOTIDE SEQUENCE [LARGE SCALE GENOMIC DNA]</scope>
    <source>
        <strain evidence="3 4">MK-1</strain>
    </source>
</reference>
<evidence type="ECO:0000313" key="4">
    <source>
        <dbReference type="Proteomes" id="UP001596115"/>
    </source>
</evidence>
<organism evidence="3 4">
    <name type="scientific">Stenotrophomonas geniculata</name>
    <dbReference type="NCBI Taxonomy" id="86188"/>
    <lineage>
        <taxon>Bacteria</taxon>
        <taxon>Pseudomonadati</taxon>
        <taxon>Pseudomonadota</taxon>
        <taxon>Gammaproteobacteria</taxon>
        <taxon>Lysobacterales</taxon>
        <taxon>Lysobacteraceae</taxon>
        <taxon>Stenotrophomonas</taxon>
    </lineage>
</organism>
<dbReference type="InterPro" id="IPR000157">
    <property type="entry name" value="TIR_dom"/>
</dbReference>
<dbReference type="InterPro" id="IPR035897">
    <property type="entry name" value="Toll_tir_struct_dom_sf"/>
</dbReference>
<dbReference type="SUPFAM" id="SSF52540">
    <property type="entry name" value="P-loop containing nucleoside triphosphate hydrolases"/>
    <property type="match status" value="1"/>
</dbReference>
<feature type="domain" description="TIR" evidence="2">
    <location>
        <begin position="1"/>
        <end position="143"/>
    </location>
</feature>
<dbReference type="SUPFAM" id="SSF52200">
    <property type="entry name" value="Toll/Interleukin receptor TIR domain"/>
    <property type="match status" value="1"/>
</dbReference>
<dbReference type="SUPFAM" id="SSF48452">
    <property type="entry name" value="TPR-like"/>
    <property type="match status" value="1"/>
</dbReference>